<dbReference type="KEGG" id="rbd:ALSL_1585"/>
<evidence type="ECO:0000313" key="1">
    <source>
        <dbReference type="EMBL" id="BBD80240.1"/>
    </source>
</evidence>
<organism evidence="1 2">
    <name type="scientific">Aerosticca soli</name>
    <dbReference type="NCBI Taxonomy" id="2010829"/>
    <lineage>
        <taxon>Bacteria</taxon>
        <taxon>Pseudomonadati</taxon>
        <taxon>Pseudomonadota</taxon>
        <taxon>Gammaproteobacteria</taxon>
        <taxon>Lysobacterales</taxon>
        <taxon>Rhodanobacteraceae</taxon>
        <taxon>Aerosticca</taxon>
    </lineage>
</organism>
<reference evidence="2" key="2">
    <citation type="submission" date="2018-06" db="EMBL/GenBank/DDBJ databases">
        <title>Genome sequence of Rhodanobacteraceae bacterium strain Dysh456.</title>
        <authorList>
            <person name="Fukui M."/>
        </authorList>
    </citation>
    <scope>NUCLEOTIDE SEQUENCE [LARGE SCALE GENOMIC DNA]</scope>
    <source>
        <strain evidence="2">Dysh456</strain>
    </source>
</reference>
<dbReference type="AlphaFoldDB" id="A0A2Z6E565"/>
<sequence length="86" mass="9187">MLRKIRGSGDSDVALLAALLEHVEETSPAERAAIRKAADRQISADPVERRMQACPPANTVAGVRCRQRICAKYQGQTPACPTAAGD</sequence>
<protein>
    <submittedName>
        <fullName evidence="1">Uncharacterized protein</fullName>
    </submittedName>
</protein>
<reference evidence="2" key="1">
    <citation type="submission" date="2018-04" db="EMBL/GenBank/DDBJ databases">
        <authorList>
            <person name="Watanabe M."/>
            <person name="Kojima H."/>
        </authorList>
    </citation>
    <scope>NUCLEOTIDE SEQUENCE [LARGE SCALE GENOMIC DNA]</scope>
    <source>
        <strain evidence="2">Dysh456</strain>
    </source>
</reference>
<gene>
    <name evidence="1" type="ORF">ALSL_1585</name>
</gene>
<dbReference type="Proteomes" id="UP000270530">
    <property type="component" value="Chromosome"/>
</dbReference>
<proteinExistence type="predicted"/>
<name>A0A2Z6E565_9GAMM</name>
<dbReference type="EMBL" id="AP018560">
    <property type="protein sequence ID" value="BBD80240.1"/>
    <property type="molecule type" value="Genomic_DNA"/>
</dbReference>
<accession>A0A2Z6E565</accession>
<evidence type="ECO:0000313" key="2">
    <source>
        <dbReference type="Proteomes" id="UP000270530"/>
    </source>
</evidence>
<keyword evidence="2" id="KW-1185">Reference proteome</keyword>